<dbReference type="SUPFAM" id="SSF109854">
    <property type="entry name" value="DinB/YfiT-like putative metalloenzymes"/>
    <property type="match status" value="1"/>
</dbReference>
<reference evidence="6" key="1">
    <citation type="submission" date="2009-10" db="EMBL/GenBank/DDBJ databases">
        <title>Diversity of trophic interactions inside an arsenic-rich microbial ecosystem.</title>
        <authorList>
            <person name="Bertin P.N."/>
            <person name="Heinrich-Salmeron A."/>
            <person name="Pelletier E."/>
            <person name="Goulhen-Chollet F."/>
            <person name="Arsene-Ploetze F."/>
            <person name="Gallien S."/>
            <person name="Calteau A."/>
            <person name="Vallenet D."/>
            <person name="Casiot C."/>
            <person name="Chane-Woon-Ming B."/>
            <person name="Giloteaux L."/>
            <person name="Barakat M."/>
            <person name="Bonnefoy V."/>
            <person name="Bruneel O."/>
            <person name="Chandler M."/>
            <person name="Cleiss J."/>
            <person name="Duran R."/>
            <person name="Elbaz-Poulichet F."/>
            <person name="Fonknechten N."/>
            <person name="Lauga B."/>
            <person name="Mornico D."/>
            <person name="Ortet P."/>
            <person name="Schaeffer C."/>
            <person name="Siguier P."/>
            <person name="Alexander Thil Smith A."/>
            <person name="Van Dorsselaer A."/>
            <person name="Weissenbach J."/>
            <person name="Medigue C."/>
            <person name="Le Paslier D."/>
        </authorList>
    </citation>
    <scope>NUCLEOTIDE SEQUENCE</scope>
</reference>
<dbReference type="Pfam" id="PF12867">
    <property type="entry name" value="DinB_2"/>
    <property type="match status" value="1"/>
</dbReference>
<dbReference type="EMBL" id="CABN01000091">
    <property type="protein sequence ID" value="CBI00104.1"/>
    <property type="molecule type" value="Genomic_DNA"/>
</dbReference>
<evidence type="ECO:0000256" key="3">
    <source>
        <dbReference type="ARBA" id="ARBA00022801"/>
    </source>
</evidence>
<dbReference type="InterPro" id="IPR034660">
    <property type="entry name" value="DinB/YfiT-like"/>
</dbReference>
<keyword evidence="3 6" id="KW-0378">Hydrolase</keyword>
<evidence type="ECO:0000313" key="6">
    <source>
        <dbReference type="EMBL" id="CBI00104.1"/>
    </source>
</evidence>
<dbReference type="NCBIfam" id="NF009807">
    <property type="entry name" value="PRK13291.1"/>
    <property type="match status" value="1"/>
</dbReference>
<accession>E6PYU5</accession>
<dbReference type="InterPro" id="IPR023774">
    <property type="entry name" value="Put_metal_dep_hydrolase_YfiT"/>
</dbReference>
<evidence type="ECO:0000259" key="5">
    <source>
        <dbReference type="Pfam" id="PF12867"/>
    </source>
</evidence>
<dbReference type="InterPro" id="IPR024775">
    <property type="entry name" value="DinB-like"/>
</dbReference>
<keyword evidence="4" id="KW-0862">Zinc</keyword>
<protein>
    <submittedName>
        <fullName evidence="6">Metal-dependent hydrolase</fullName>
    </submittedName>
</protein>
<evidence type="ECO:0000256" key="2">
    <source>
        <dbReference type="ARBA" id="ARBA00022723"/>
    </source>
</evidence>
<name>E6PYU5_9ZZZZ</name>
<organism evidence="6">
    <name type="scientific">mine drainage metagenome</name>
    <dbReference type="NCBI Taxonomy" id="410659"/>
    <lineage>
        <taxon>unclassified sequences</taxon>
        <taxon>metagenomes</taxon>
        <taxon>ecological metagenomes</taxon>
    </lineage>
</organism>
<dbReference type="GO" id="GO:0016787">
    <property type="term" value="F:hydrolase activity"/>
    <property type="evidence" value="ECO:0007669"/>
    <property type="project" value="UniProtKB-KW"/>
</dbReference>
<dbReference type="GO" id="GO:0046872">
    <property type="term" value="F:metal ion binding"/>
    <property type="evidence" value="ECO:0007669"/>
    <property type="project" value="UniProtKB-KW"/>
</dbReference>
<evidence type="ECO:0000256" key="1">
    <source>
        <dbReference type="ARBA" id="ARBA00022490"/>
    </source>
</evidence>
<keyword evidence="2" id="KW-0479">Metal-binding</keyword>
<dbReference type="HAMAP" id="MF_01256">
    <property type="entry name" value="YfiT_hydrol"/>
    <property type="match status" value="1"/>
</dbReference>
<feature type="domain" description="DinB-like" evidence="5">
    <location>
        <begin position="32"/>
        <end position="168"/>
    </location>
</feature>
<gene>
    <name evidence="6" type="primary">yfiT</name>
    <name evidence="6" type="ORF">CARN3_1092</name>
</gene>
<keyword evidence="1" id="KW-0963">Cytoplasm</keyword>
<evidence type="ECO:0000256" key="4">
    <source>
        <dbReference type="ARBA" id="ARBA00022833"/>
    </source>
</evidence>
<dbReference type="AlphaFoldDB" id="E6PYU5"/>
<proteinExistence type="inferred from homology"/>
<sequence>MTALDDLKYPIGRFSQPASSMAGIRAAHIQTLRLLPERLRSAVDGLTDHQLDTPYREGGWTLRQVVHHVADSHANAYVRFKLALTEELPTIKPYDETAWANLNDARWLPVGVSLDLITALHARWVAMFEAMTEEDFRRCYLHPINGKQSLAQVLALYDWHSRHHTAHITQLRKSQGW</sequence>
<comment type="caution">
    <text evidence="6">The sequence shown here is derived from an EMBL/GenBank/DDBJ whole genome shotgun (WGS) entry which is preliminary data.</text>
</comment>
<dbReference type="Gene3D" id="1.20.120.450">
    <property type="entry name" value="dinb family like domain"/>
    <property type="match status" value="1"/>
</dbReference>